<comment type="function">
    <text evidence="6">DNA-dependent RNA polymerase catalyzes the transcription of DNA into RNA using the four ribonucleoside triphosphates as substrates.</text>
</comment>
<feature type="region of interest" description="Disordered" evidence="8">
    <location>
        <begin position="2076"/>
        <end position="2262"/>
    </location>
</feature>
<evidence type="ECO:0000313" key="12">
    <source>
        <dbReference type="EMBL" id="SCN26683.1"/>
    </source>
</evidence>
<dbReference type="EC" id="2.7.7.6" evidence="6"/>
<dbReference type="SMART" id="SM00663">
    <property type="entry name" value="RPOLA_N"/>
    <property type="match status" value="1"/>
</dbReference>
<dbReference type="SUPFAM" id="SSF64484">
    <property type="entry name" value="beta and beta-prime subunits of DNA dependent RNA-polymerase"/>
    <property type="match status" value="2"/>
</dbReference>
<dbReference type="EMBL" id="LT614637">
    <property type="protein sequence ID" value="SCN26683.1"/>
    <property type="molecule type" value="Genomic_DNA"/>
</dbReference>
<accession>A0A122IED8</accession>
<dbReference type="Gene3D" id="6.20.50.80">
    <property type="match status" value="1"/>
</dbReference>
<evidence type="ECO:0000256" key="2">
    <source>
        <dbReference type="ARBA" id="ARBA00022478"/>
    </source>
</evidence>
<evidence type="ECO:0000313" key="13">
    <source>
        <dbReference type="EMBL" id="SCO60964.1"/>
    </source>
</evidence>
<evidence type="ECO:0000313" key="14">
    <source>
        <dbReference type="EMBL" id="SCO63033.1"/>
    </source>
</evidence>
<keyword evidence="7" id="KW-0175">Coiled coil</keyword>
<protein>
    <recommendedName>
        <fullName evidence="6">DNA-directed RNA polymerase subunit</fullName>
        <ecNumber evidence="6">2.7.7.6</ecNumber>
    </recommendedName>
</protein>
<feature type="compositionally biased region" description="Acidic residues" evidence="8">
    <location>
        <begin position="2146"/>
        <end position="2162"/>
    </location>
</feature>
<dbReference type="InterPro" id="IPR007083">
    <property type="entry name" value="RNA_pol_Rpb1_4"/>
</dbReference>
<dbReference type="PANTHER" id="PTHR19376:SF11">
    <property type="entry name" value="DNA-DIRECTED RNA POLYMERASE I SUBUNIT RPA1"/>
    <property type="match status" value="1"/>
</dbReference>
<dbReference type="Proteomes" id="UP000069549">
    <property type="component" value="Chromosome 11"/>
</dbReference>
<feature type="compositionally biased region" description="Basic residues" evidence="8">
    <location>
        <begin position="2198"/>
        <end position="2217"/>
    </location>
</feature>
<dbReference type="InterPro" id="IPR042102">
    <property type="entry name" value="RNA_pol_Rpb1_3_sf"/>
</dbReference>
<evidence type="ECO:0000313" key="16">
    <source>
        <dbReference type="Proteomes" id="UP000219860"/>
    </source>
</evidence>
<dbReference type="PANTHER" id="PTHR19376">
    <property type="entry name" value="DNA-DIRECTED RNA POLYMERASE"/>
    <property type="match status" value="1"/>
</dbReference>
<dbReference type="InterPro" id="IPR038120">
    <property type="entry name" value="Rpb1_funnel_sf"/>
</dbReference>
<dbReference type="EMBL" id="LT608147">
    <property type="protein sequence ID" value="SCM23609.1"/>
    <property type="molecule type" value="Genomic_DNA"/>
</dbReference>
<dbReference type="EMBL" id="LT608275">
    <property type="protein sequence ID" value="SCO60964.1"/>
    <property type="molecule type" value="Genomic_DNA"/>
</dbReference>
<dbReference type="FunFam" id="2.40.40.20:FF:000019">
    <property type="entry name" value="DNA-directed RNA polymerase II subunit RPB1"/>
    <property type="match status" value="1"/>
</dbReference>
<evidence type="ECO:0000313" key="11">
    <source>
        <dbReference type="EMBL" id="SCM23609.1"/>
    </source>
</evidence>
<evidence type="ECO:0000313" key="15">
    <source>
        <dbReference type="Proteomes" id="UP000069549"/>
    </source>
</evidence>
<feature type="compositionally biased region" description="Basic and acidic residues" evidence="8">
    <location>
        <begin position="2188"/>
        <end position="2197"/>
    </location>
</feature>
<dbReference type="GO" id="GO:0005736">
    <property type="term" value="C:RNA polymerase I complex"/>
    <property type="evidence" value="ECO:0007669"/>
    <property type="project" value="TreeGrafter"/>
</dbReference>
<feature type="compositionally biased region" description="Basic and acidic residues" evidence="8">
    <location>
        <begin position="2111"/>
        <end position="2123"/>
    </location>
</feature>
<feature type="compositionally biased region" description="Basic and acidic residues" evidence="8">
    <location>
        <begin position="2133"/>
        <end position="2145"/>
    </location>
</feature>
<feature type="region of interest" description="Disordered" evidence="8">
    <location>
        <begin position="349"/>
        <end position="369"/>
    </location>
</feature>
<evidence type="ECO:0000256" key="1">
    <source>
        <dbReference type="ARBA" id="ARBA00006460"/>
    </source>
</evidence>
<evidence type="ECO:0000259" key="9">
    <source>
        <dbReference type="SMART" id="SM00663"/>
    </source>
</evidence>
<dbReference type="Gene3D" id="2.40.40.20">
    <property type="match status" value="1"/>
</dbReference>
<evidence type="ECO:0000313" key="18">
    <source>
        <dbReference type="Proteomes" id="UP000220214"/>
    </source>
</evidence>
<dbReference type="InterPro" id="IPR045867">
    <property type="entry name" value="DNA-dir_RpoC_beta_prime"/>
</dbReference>
<keyword evidence="4 6" id="KW-0548">Nucleotidyltransferase</keyword>
<evidence type="ECO:0000313" key="17">
    <source>
        <dbReference type="Proteomes" id="UP000219974"/>
    </source>
</evidence>
<dbReference type="Pfam" id="PF04997">
    <property type="entry name" value="RNA_pol_Rpb1_1"/>
    <property type="match status" value="1"/>
</dbReference>
<dbReference type="Pfam" id="PF00623">
    <property type="entry name" value="RNA_pol_Rpb1_2"/>
    <property type="match status" value="1"/>
</dbReference>
<dbReference type="OrthoDB" id="270392at2759"/>
<gene>
    <name evidence="10" type="ORF">PBK173_000274700</name>
    <name evidence="12" type="ORF">PBNK65E_000266700</name>
    <name evidence="11" type="ORF">PBNK65NY_000265900</name>
    <name evidence="14" type="ORF">PBSP11A_000265900</name>
    <name evidence="13" type="ORF">PBSP11RLL_000266200</name>
</gene>
<dbReference type="InterPro" id="IPR000722">
    <property type="entry name" value="RNA_pol_asu"/>
</dbReference>
<evidence type="ECO:0000256" key="8">
    <source>
        <dbReference type="SAM" id="MobiDB-lite"/>
    </source>
</evidence>
<dbReference type="EMBL" id="LT608259">
    <property type="protein sequence ID" value="SCO63033.1"/>
    <property type="molecule type" value="Genomic_DNA"/>
</dbReference>
<evidence type="ECO:0000256" key="7">
    <source>
        <dbReference type="SAM" id="Coils"/>
    </source>
</evidence>
<dbReference type="Gene3D" id="6.10.250.2940">
    <property type="match status" value="1"/>
</dbReference>
<reference evidence="10 15" key="1">
    <citation type="submission" date="2016-02" db="EMBL/GenBank/DDBJ databases">
        <authorList>
            <consortium name="Pathogen Informatics"/>
        </authorList>
    </citation>
    <scope>NUCLEOTIDE SEQUENCE [LARGE SCALE GENOMIC DNA]</scope>
    <source>
        <strain evidence="10 15">K173</strain>
        <strain evidence="11 19">NK65 ny</strain>
        <strain evidence="12 18">NK65e</strain>
        <strain evidence="14 16">SP11 Antwerpcl1</strain>
        <strain evidence="13 17">SP11 RLL</strain>
    </source>
</reference>
<feature type="domain" description="RNA polymerase N-terminal" evidence="9">
    <location>
        <begin position="538"/>
        <end position="837"/>
    </location>
</feature>
<evidence type="ECO:0000256" key="6">
    <source>
        <dbReference type="RuleBase" id="RU004279"/>
    </source>
</evidence>
<dbReference type="InterPro" id="IPR044893">
    <property type="entry name" value="RNA_pol_Rpb1_clamp_domain"/>
</dbReference>
<dbReference type="OMA" id="MGRSIDM"/>
<feature type="coiled-coil region" evidence="7">
    <location>
        <begin position="235"/>
        <end position="271"/>
    </location>
</feature>
<evidence type="ECO:0000256" key="5">
    <source>
        <dbReference type="ARBA" id="ARBA00023163"/>
    </source>
</evidence>
<organism evidence="10 15">
    <name type="scientific">Plasmodium berghei</name>
    <dbReference type="NCBI Taxonomy" id="5821"/>
    <lineage>
        <taxon>Eukaryota</taxon>
        <taxon>Sar</taxon>
        <taxon>Alveolata</taxon>
        <taxon>Apicomplexa</taxon>
        <taxon>Aconoidasida</taxon>
        <taxon>Haemosporida</taxon>
        <taxon>Plasmodiidae</taxon>
        <taxon>Plasmodium</taxon>
        <taxon>Plasmodium (Vinckeia)</taxon>
    </lineage>
</organism>
<comment type="catalytic activity">
    <reaction evidence="6">
        <text>RNA(n) + a ribonucleoside 5'-triphosphate = RNA(n+1) + diphosphate</text>
        <dbReference type="Rhea" id="RHEA:21248"/>
        <dbReference type="Rhea" id="RHEA-COMP:14527"/>
        <dbReference type="Rhea" id="RHEA-COMP:17342"/>
        <dbReference type="ChEBI" id="CHEBI:33019"/>
        <dbReference type="ChEBI" id="CHEBI:61557"/>
        <dbReference type="ChEBI" id="CHEBI:140395"/>
        <dbReference type="EC" id="2.7.7.6"/>
    </reaction>
</comment>
<keyword evidence="3 6" id="KW-0808">Transferase</keyword>
<dbReference type="GO" id="GO:0006351">
    <property type="term" value="P:DNA-templated transcription"/>
    <property type="evidence" value="ECO:0007669"/>
    <property type="project" value="InterPro"/>
</dbReference>
<feature type="compositionally biased region" description="Low complexity" evidence="8">
    <location>
        <begin position="2229"/>
        <end position="2238"/>
    </location>
</feature>
<dbReference type="Gene3D" id="4.10.860.120">
    <property type="entry name" value="RNA polymerase II, clamp domain"/>
    <property type="match status" value="1"/>
</dbReference>
<evidence type="ECO:0000256" key="3">
    <source>
        <dbReference type="ARBA" id="ARBA00022679"/>
    </source>
</evidence>
<feature type="compositionally biased region" description="Basic and acidic residues" evidence="8">
    <location>
        <begin position="2079"/>
        <end position="2088"/>
    </location>
</feature>
<dbReference type="Pfam" id="PF05000">
    <property type="entry name" value="RNA_pol_Rpb1_4"/>
    <property type="match status" value="1"/>
</dbReference>
<dbReference type="VEuPathDB" id="PlasmoDB:PBANKA_1109000"/>
<evidence type="ECO:0000313" key="10">
    <source>
        <dbReference type="EMBL" id="CXI60991.1"/>
    </source>
</evidence>
<dbReference type="Pfam" id="PF04983">
    <property type="entry name" value="RNA_pol_Rpb1_3"/>
    <property type="match status" value="1"/>
</dbReference>
<dbReference type="Proteomes" id="UP000220214">
    <property type="component" value="Chromosome 11"/>
</dbReference>
<evidence type="ECO:0000313" key="19">
    <source>
        <dbReference type="Proteomes" id="UP000516480"/>
    </source>
</evidence>
<dbReference type="Proteomes" id="UP000516480">
    <property type="component" value="Chromosome 11"/>
</dbReference>
<name>A0A122IED8_PLABE</name>
<dbReference type="InterPro" id="IPR007066">
    <property type="entry name" value="RNA_pol_Rpb1_3"/>
</dbReference>
<dbReference type="Gene3D" id="3.30.1490.180">
    <property type="entry name" value="RNA polymerase ii"/>
    <property type="match status" value="1"/>
</dbReference>
<evidence type="ECO:0000256" key="4">
    <source>
        <dbReference type="ARBA" id="ARBA00022695"/>
    </source>
</evidence>
<dbReference type="Gene3D" id="1.10.132.30">
    <property type="match status" value="1"/>
</dbReference>
<dbReference type="InterPro" id="IPR006592">
    <property type="entry name" value="RNA_pol_N"/>
</dbReference>
<dbReference type="Pfam" id="PF04998">
    <property type="entry name" value="RNA_pol_Rpb1_5"/>
    <property type="match status" value="2"/>
</dbReference>
<dbReference type="Gene3D" id="1.10.274.100">
    <property type="entry name" value="RNA polymerase Rpb1, domain 3"/>
    <property type="match status" value="1"/>
</dbReference>
<dbReference type="Proteomes" id="UP000219974">
    <property type="component" value="Chromosome 11"/>
</dbReference>
<dbReference type="InterPro" id="IPR007080">
    <property type="entry name" value="RNA_pol_Rpb1_1"/>
</dbReference>
<dbReference type="GO" id="GO:0003677">
    <property type="term" value="F:DNA binding"/>
    <property type="evidence" value="ECO:0007669"/>
    <property type="project" value="InterPro"/>
</dbReference>
<proteinExistence type="inferred from homology"/>
<dbReference type="EMBL" id="LT160031">
    <property type="protein sequence ID" value="CXI60991.1"/>
    <property type="molecule type" value="Genomic_DNA"/>
</dbReference>
<dbReference type="Proteomes" id="UP000219860">
    <property type="component" value="Chromosome 11"/>
</dbReference>
<comment type="similarity">
    <text evidence="1 6">Belongs to the RNA polymerase beta' chain family.</text>
</comment>
<sequence length="2580" mass="300209">MYDINSAKCAEIKSAELGVLSSQELKRISLGKYENQLQEFEKISKDGTSNRITYDPRFGTIDYSQICSVCFEKHDGCLGHIGHIEFVLPVFNPLFYKDLQELLNLVCYNCYGLCYSEDVIFLLKHIYQLKSLNEIESSNKFIIKKNNENEYVVSEIERLYNKICKESNITIEDIVESICQDYENSFGNSGNGNNENGSHEDNQTYELWKKINDDMYSDDQKNQGDFSKKFAKKKNSNYDLKNQKSNQEIENKETKEKIKFLKEKIKKYKFDISKLAFQSNYNYEEYIILNKAIKLHMKKGANCSNCKFRRSITVKTSQKKDTINFIGTYTNSSFFKKYISKNNKNGSFEEYGDNDEDDDNLDDNKINYDNAEVGKGNKRGKEIKSEKRKNLNNLENGVNQFLDGVYNKKGGDEEDKLFKDAVASYKRKASNEKCTVRLFSFQIIDLLKKIFVQDNKEIINLLYPFTKKDGYQVFFLYYMGISSNRFRTQSRGIHKRTKITNYICKLNSFVKLCINSKKNIDFDYLIEYNKNELNLYNEMFLLFSLRIRPRAVSSSIDFNIEIAKSDFLRCYSLIYNNKIAYLNILFSNLQLTINTFLDSTLIDKRLQKNMDNISIKDILDKKEGILRKNIMGKRVNNCARTVISPDTFIETNQIGVPIEFAKTLTIDEHITENNFEYIKKLIENGPDIYPGALSYKDSQGRVFKLSHSYENRMKLINDLTNLLRREKKETLILHRHARDGDIVIMNRQPTLHKFSIMAHFLKIFEKEKVFRLNYVNCSSYNADFDGDEMNLHLLQTPLARAEATHLMNSDFLFTSFKDGSPLRGLAQDFILGGLHLTSLETFLNYDEYCNLLQCSLNGLLRQKNTFFFSKAKSRNISGSSNTKDGNMNSGDNDKSISNSFRGINAKISNYSYIDPYASNLNRTNFTIKTEEPTILFPKKLWTGKQLISSILKTIINELAIETYNKHGDNSFMENFKGINYVAKAKTDPELWSFDPIKECEIIIKNSELLQGVLDKLHFGASSNSFVHLCYELFGPKSAAVMLDCFGRLFISFLQLRGTSLSLYDFILKKKAKDEKKKIKKRISFTGFYLQNLFVYTIGKALNADMNKMDEYSNKKISNYEECQNIFSNKLYDIYLKKSQIINKYERKLGKEINIGDKHMNTNLCLTKKNISKKFNLFNDEEFNLKKDLYFITFLNKEIEDIFIQNRILNGNVKNEQSEETEKCEYSNLTHLNYIIKKENYELFEKYVVGKTKLNSLNEQDENVYSEFVNNIVNKLYNSIKNPSFYKTTTFTSTQIVKVIEKIVNFLKEAKCNKKLKVFILFELFQNENITKYFPSLIELANDFNTDISSEEIVENVINNILLKKDLKLETEQVSSHNVEKNKFNDSKWEKTNDVILKRYLHLYSRLIKVEKEKKGKINDSTSKFKHDEDEDKINETNLENSQNINENTIIGNPDIIKNSLISSLPSFALNEDITNLSYNNRYQYYEKYLNIKDEKYSRFKFYRIDDVFHKLDFLINNFFSLKRLNFDGLLDSLFQPYLCRVSSGTNNLITMENLMNKFLDNGFSNMIFTGAKGSKVNYSMICGMLDQQYLEGKRVPRMRSGKTLPSFHKYDYGARSCGLITDCFLEGLRPQEYFFHCMSGREGLIDTAVKTAKSGYIQRCLIKAMESIVLHYDGTVRNEDNSIIQFLYGEDGIDPSKTAYLNIPSDLINNYNISFSKYLNYGSDKLILNNQKLFIKNENNKKNEDPLICQYNPYTYIGSISDNYNIKLNNILKKKKFNLTNYNENFDSLSSSLLRSKYFHSLCSPGESIGILVAQSFGEPATQMTLNTFHLAGTENVTMGIPRLKEIFLTSKLTSKPMIYVPIKLEEKYINNPNKIKNYITNIADKILSSYQSILLSEVIYGIGMDRKLILRDKIENKEIHTIVLDNLGSKNNEENGFDWNKVDICKTTDYSKILQVIENTKLNFDLKKEWVHEIVIQFDNLNHFCKVNKHLSIPFILYKMVNIVLVSILNKIQSSISHHNIKNIHFINHEHYDELFDFISGKMSEEFSFNHEKYEYKNDEEEINAKLKYMSKNFEGNKSGDENDYERYNGSLKVPKKYNEENDDNFSIDNKNEDTENEKNNKSDGNNDSDQNDGRESDEYKSEQEDKEYDESEDAENDNDTDSILSQNGPDSDDDIKHESMNSSESDYNKYDEKQKNKEKKKKKSEKKKIRKKKSKLLNETDSESDSSSDQSITDSLIIDEESKGSNKSKKEDKLNTSGKKKKLIDGNDYIKNEQHRKENKNKLKEVNSDYSMSSESEAELKKEMNKKFSEYSYDYKNRINKKNLDVSDYEDPSIGISGSKNKLNDQKYIKNLTDKIKSSLLCFIKKIDFSPITWVLKFELSWDINFFPYPIDFLSCLQNEISKEVLFKVKDLNNPKILKGKDITHSGEEYELQIEGRNVYKLFNIKDKYIDKTKLYCNDIYTIVKTYGIEAGRLCITKELKKVFEAYGIKIDFRHLSFISDFMTHTGDLKSFNRYGINAYRNVFHKMSFECATSFMIQGCIQNSIDYLSTPSSSLFFGKHIKVGTNVSNIVTCIKGGK</sequence>
<keyword evidence="2 6" id="KW-0240">DNA-directed RNA polymerase</keyword>
<keyword evidence="5 6" id="KW-0804">Transcription</keyword>
<feature type="compositionally biased region" description="Basic and acidic residues" evidence="8">
    <location>
        <begin position="2242"/>
        <end position="2256"/>
    </location>
</feature>
<dbReference type="GO" id="GO:0003899">
    <property type="term" value="F:DNA-directed RNA polymerase activity"/>
    <property type="evidence" value="ECO:0007669"/>
    <property type="project" value="UniProtKB-EC"/>
</dbReference>
<feature type="compositionally biased region" description="Acidic residues" evidence="8">
    <location>
        <begin position="350"/>
        <end position="361"/>
    </location>
</feature>
<dbReference type="InterPro" id="IPR007081">
    <property type="entry name" value="RNA_pol_Rpb1_5"/>
</dbReference>